<gene>
    <name evidence="2" type="primary">AlNc14C342G10816</name>
    <name evidence="3" type="synonym">AlNc14C827G12548</name>
    <name evidence="2" type="ORF">ALNC14_121920</name>
    <name evidence="3" type="ORF">ALNC14_140590</name>
</gene>
<organism evidence="2">
    <name type="scientific">Albugo laibachii Nc14</name>
    <dbReference type="NCBI Taxonomy" id="890382"/>
    <lineage>
        <taxon>Eukaryota</taxon>
        <taxon>Sar</taxon>
        <taxon>Stramenopiles</taxon>
        <taxon>Oomycota</taxon>
        <taxon>Peronosporomycetes</taxon>
        <taxon>Albuginales</taxon>
        <taxon>Albuginaceae</taxon>
        <taxon>Albugo</taxon>
    </lineage>
</organism>
<name>F0WX58_9STRA</name>
<reference evidence="2" key="2">
    <citation type="submission" date="2011-02" db="EMBL/GenBank/DDBJ databases">
        <authorList>
            <person name="MacLean D."/>
        </authorList>
    </citation>
    <scope>NUCLEOTIDE SEQUENCE</scope>
</reference>
<dbReference type="HOGENOM" id="CLU_1565730_0_0_1"/>
<dbReference type="AlphaFoldDB" id="F0WX58"/>
<dbReference type="EMBL" id="FR824740">
    <property type="protein sequence ID" value="CCA27915.1"/>
    <property type="molecule type" value="Genomic_DNA"/>
</dbReference>
<evidence type="ECO:0000256" key="1">
    <source>
        <dbReference type="SAM" id="MobiDB-lite"/>
    </source>
</evidence>
<evidence type="ECO:0000313" key="3">
    <source>
        <dbReference type="EMBL" id="CCA27915.1"/>
    </source>
</evidence>
<reference evidence="2" key="1">
    <citation type="journal article" date="2011" name="PLoS Biol.">
        <title>Gene gain and loss during evolution of obligate parasitism in the white rust pathogen of Arabidopsis thaliana.</title>
        <authorList>
            <person name="Kemen E."/>
            <person name="Gardiner A."/>
            <person name="Schultz-Larsen T."/>
            <person name="Kemen A.C."/>
            <person name="Balmuth A.L."/>
            <person name="Robert-Seilaniantz A."/>
            <person name="Bailey K."/>
            <person name="Holub E."/>
            <person name="Studholme D.J."/>
            <person name="Maclean D."/>
            <person name="Jones J.D."/>
        </authorList>
    </citation>
    <scope>NUCLEOTIDE SEQUENCE</scope>
</reference>
<dbReference type="EMBL" id="FR824387">
    <property type="protein sequence ID" value="CCA26048.1"/>
    <property type="molecule type" value="Genomic_DNA"/>
</dbReference>
<protein>
    <submittedName>
        <fullName evidence="2">AlNc14C342G10816 protein</fullName>
    </submittedName>
    <submittedName>
        <fullName evidence="3">AlNc14C827G12548 protein</fullName>
    </submittedName>
</protein>
<accession>F0WX58</accession>
<feature type="region of interest" description="Disordered" evidence="1">
    <location>
        <begin position="158"/>
        <end position="182"/>
    </location>
</feature>
<proteinExistence type="predicted"/>
<evidence type="ECO:0000313" key="2">
    <source>
        <dbReference type="EMBL" id="CCA26048.1"/>
    </source>
</evidence>
<sequence length="182" mass="20377">MEVPHPQCKLHKSKTTRRLCDIAKLGLGDDVKDSGYINGDSFATVPTNDENASWFIGDESEDDRFGFVPLFSSSAPVNTAKEGDHGEETHSDITTWTYPPYLKPKRTSPVAVPARSSQMSGTLLPSVTTCDHSKFMHEHTRYSTSNSVRRLDVEWTRVKTEKCPSSTKSSDNDTDDELFRMD</sequence>